<proteinExistence type="predicted"/>
<evidence type="ECO:0000313" key="3">
    <source>
        <dbReference type="Proteomes" id="UP000014139"/>
    </source>
</evidence>
<dbReference type="PATRIC" id="fig|1292037.4.peg.1961"/>
<feature type="domain" description="DUF397" evidence="1">
    <location>
        <begin position="5"/>
        <end position="56"/>
    </location>
</feature>
<dbReference type="EMBL" id="AOUO01000126">
    <property type="protein sequence ID" value="EOD68642.1"/>
    <property type="molecule type" value="Genomic_DNA"/>
</dbReference>
<organism evidence="2 3">
    <name type="scientific">Amycolatopsis vancoresmycina DSM 44592</name>
    <dbReference type="NCBI Taxonomy" id="1292037"/>
    <lineage>
        <taxon>Bacteria</taxon>
        <taxon>Bacillati</taxon>
        <taxon>Actinomycetota</taxon>
        <taxon>Actinomycetes</taxon>
        <taxon>Pseudonocardiales</taxon>
        <taxon>Pseudonocardiaceae</taxon>
        <taxon>Amycolatopsis</taxon>
    </lineage>
</organism>
<evidence type="ECO:0000259" key="1">
    <source>
        <dbReference type="Pfam" id="PF04149"/>
    </source>
</evidence>
<dbReference type="AlphaFoldDB" id="R1GB97"/>
<accession>R1GB97</accession>
<dbReference type="Proteomes" id="UP000014139">
    <property type="component" value="Unassembled WGS sequence"/>
</dbReference>
<evidence type="ECO:0000313" key="2">
    <source>
        <dbReference type="EMBL" id="EOD68642.1"/>
    </source>
</evidence>
<gene>
    <name evidence="2" type="ORF">H480_10230</name>
</gene>
<dbReference type="eggNOG" id="ENOG502ZU9U">
    <property type="taxonomic scope" value="Bacteria"/>
</dbReference>
<dbReference type="InterPro" id="IPR007278">
    <property type="entry name" value="DUF397"/>
</dbReference>
<name>R1GB97_9PSEU</name>
<comment type="caution">
    <text evidence="2">The sequence shown here is derived from an EMBL/GenBank/DDBJ whole genome shotgun (WGS) entry which is preliminary data.</text>
</comment>
<reference evidence="2 3" key="1">
    <citation type="submission" date="2013-02" db="EMBL/GenBank/DDBJ databases">
        <title>Draft genome sequence of Amycolatopsis vancoresmycina strain DSM 44592T.</title>
        <authorList>
            <person name="Kumar S."/>
            <person name="Kaur N."/>
            <person name="Kaur C."/>
            <person name="Raghava G.P.S."/>
            <person name="Mayilraj S."/>
        </authorList>
    </citation>
    <scope>NUCLEOTIDE SEQUENCE [LARGE SCALE GENOMIC DNA]</scope>
    <source>
        <strain evidence="2 3">DSM 44592</strain>
    </source>
</reference>
<dbReference type="RefSeq" id="WP_003071034.1">
    <property type="nucleotide sequence ID" value="NZ_AOUO01000126.1"/>
</dbReference>
<protein>
    <recommendedName>
        <fullName evidence="1">DUF397 domain-containing protein</fullName>
    </recommendedName>
</protein>
<sequence length="57" mass="6145">MNETVWRKSSYSGQEGNECVEVALLDDGAAVRDSKDPRGGFFIVSEAAYSAFLAEIG</sequence>
<keyword evidence="3" id="KW-1185">Reference proteome</keyword>
<dbReference type="Pfam" id="PF04149">
    <property type="entry name" value="DUF397"/>
    <property type="match status" value="1"/>
</dbReference>